<dbReference type="Gene3D" id="1.10.10.60">
    <property type="entry name" value="Homeodomain-like"/>
    <property type="match status" value="1"/>
</dbReference>
<keyword evidence="3" id="KW-0539">Nucleus</keyword>
<dbReference type="SUPFAM" id="SSF46689">
    <property type="entry name" value="Homeodomain-like"/>
    <property type="match status" value="1"/>
</dbReference>
<protein>
    <recommendedName>
        <fullName evidence="4">HTH CENPB-type domain-containing protein</fullName>
    </recommendedName>
</protein>
<dbReference type="Pfam" id="PF03184">
    <property type="entry name" value="DDE_1"/>
    <property type="match status" value="1"/>
</dbReference>
<dbReference type="GO" id="GO:0003677">
    <property type="term" value="F:DNA binding"/>
    <property type="evidence" value="ECO:0007669"/>
    <property type="project" value="UniProtKB-KW"/>
</dbReference>
<dbReference type="InterPro" id="IPR007889">
    <property type="entry name" value="HTH_Psq"/>
</dbReference>
<proteinExistence type="predicted"/>
<reference evidence="5 6" key="1">
    <citation type="submission" date="2022-12" db="EMBL/GenBank/DDBJ databases">
        <title>Chromosome-level genome assembly of true bugs.</title>
        <authorList>
            <person name="Ma L."/>
            <person name="Li H."/>
        </authorList>
    </citation>
    <scope>NUCLEOTIDE SEQUENCE [LARGE SCALE GENOMIC DNA]</scope>
    <source>
        <strain evidence="5">Lab_2022b</strain>
    </source>
</reference>
<evidence type="ECO:0000259" key="4">
    <source>
        <dbReference type="PROSITE" id="PS51253"/>
    </source>
</evidence>
<comment type="caution">
    <text evidence="5">The sequence shown here is derived from an EMBL/GenBank/DDBJ whole genome shotgun (WGS) entry which is preliminary data.</text>
</comment>
<dbReference type="InterPro" id="IPR036397">
    <property type="entry name" value="RNaseH_sf"/>
</dbReference>
<dbReference type="InterPro" id="IPR004875">
    <property type="entry name" value="DDE_SF_endonuclease_dom"/>
</dbReference>
<dbReference type="PANTHER" id="PTHR19303:SF74">
    <property type="entry name" value="POGO TRANSPOSABLE ELEMENT WITH KRAB DOMAIN"/>
    <property type="match status" value="1"/>
</dbReference>
<keyword evidence="6" id="KW-1185">Reference proteome</keyword>
<gene>
    <name evidence="5" type="ORF">O3M35_001405</name>
</gene>
<evidence type="ECO:0000256" key="1">
    <source>
        <dbReference type="ARBA" id="ARBA00004123"/>
    </source>
</evidence>
<name>A0AAW1CU36_9HEMI</name>
<dbReference type="PROSITE" id="PS51253">
    <property type="entry name" value="HTH_CENPB"/>
    <property type="match status" value="1"/>
</dbReference>
<evidence type="ECO:0000313" key="5">
    <source>
        <dbReference type="EMBL" id="KAK9500067.1"/>
    </source>
</evidence>
<evidence type="ECO:0000313" key="6">
    <source>
        <dbReference type="Proteomes" id="UP001461498"/>
    </source>
</evidence>
<dbReference type="InterPro" id="IPR006600">
    <property type="entry name" value="HTH_CenpB_DNA-bd_dom"/>
</dbReference>
<evidence type="ECO:0000256" key="3">
    <source>
        <dbReference type="ARBA" id="ARBA00023242"/>
    </source>
</evidence>
<dbReference type="EMBL" id="JAPXFL010000010">
    <property type="protein sequence ID" value="KAK9500067.1"/>
    <property type="molecule type" value="Genomic_DNA"/>
</dbReference>
<dbReference type="Pfam" id="PF05225">
    <property type="entry name" value="HTH_psq"/>
    <property type="match status" value="1"/>
</dbReference>
<feature type="domain" description="HTH CENPB-type" evidence="4">
    <location>
        <begin position="56"/>
        <end position="131"/>
    </location>
</feature>
<keyword evidence="2" id="KW-0238">DNA-binding</keyword>
<comment type="subcellular location">
    <subcellularLocation>
        <location evidence="1">Nucleus</location>
    </subcellularLocation>
</comment>
<dbReference type="Pfam" id="PF03221">
    <property type="entry name" value="HTH_Tnp_Tc5"/>
    <property type="match status" value="1"/>
</dbReference>
<dbReference type="Gene3D" id="3.30.420.10">
    <property type="entry name" value="Ribonuclease H-like superfamily/Ribonuclease H"/>
    <property type="match status" value="1"/>
</dbReference>
<dbReference type="InterPro" id="IPR009057">
    <property type="entry name" value="Homeodomain-like_sf"/>
</dbReference>
<evidence type="ECO:0000256" key="2">
    <source>
        <dbReference type="ARBA" id="ARBA00023125"/>
    </source>
</evidence>
<organism evidence="5 6">
    <name type="scientific">Rhynocoris fuscipes</name>
    <dbReference type="NCBI Taxonomy" id="488301"/>
    <lineage>
        <taxon>Eukaryota</taxon>
        <taxon>Metazoa</taxon>
        <taxon>Ecdysozoa</taxon>
        <taxon>Arthropoda</taxon>
        <taxon>Hexapoda</taxon>
        <taxon>Insecta</taxon>
        <taxon>Pterygota</taxon>
        <taxon>Neoptera</taxon>
        <taxon>Paraneoptera</taxon>
        <taxon>Hemiptera</taxon>
        <taxon>Heteroptera</taxon>
        <taxon>Panheteroptera</taxon>
        <taxon>Cimicomorpha</taxon>
        <taxon>Reduviidae</taxon>
        <taxon>Harpactorinae</taxon>
        <taxon>Harpactorini</taxon>
        <taxon>Rhynocoris</taxon>
    </lineage>
</organism>
<dbReference type="PANTHER" id="PTHR19303">
    <property type="entry name" value="TRANSPOSON"/>
    <property type="match status" value="1"/>
</dbReference>
<sequence length="468" mass="53334">MEKVEKIKKFAYPQAKMIAALQDVSNGMPVATAAKKHQVPRVTLLYKSKGKTPIERRMGPPSILTQDEENELVLWISSMCEAGFPVTKTYILNYVQRLVRKLNRPNPFTGDRPGKSWYQNFLKRNPCISSRLNENLIISRTGFSKESLGKWFSNTYNYLEENGCAFVLNEPERLFNCDETGILLNPKDAKNLKNKKQMYQSLGGDKENMTVFMAGNAAGQLVPPMIICKHEEMSIDVVNSAPEQWSIGRSESGWMTSELFYEFLANVFVPWLRENNIELPVVLFTDGHALHLCIETSRFCQENQIILVALHLNTAHFLQPLDMSVFKALKTNWNCKLNQWKLLNMDTPILPKKDFAPLLKEALNDINPQIVSQGFKITGLYPWDPDIPLRLSPIDKVINQQMASSSLEDHFNALIVLEKYIAPDKLALFKQTNVSIETADTSLYEVWKKITDVVQSQGLDTDDPQKAR</sequence>
<dbReference type="Proteomes" id="UP001461498">
    <property type="component" value="Unassembled WGS sequence"/>
</dbReference>
<dbReference type="InterPro" id="IPR050863">
    <property type="entry name" value="CenT-Element_Derived"/>
</dbReference>
<dbReference type="AlphaFoldDB" id="A0AAW1CU36"/>
<accession>A0AAW1CU36</accession>
<dbReference type="GO" id="GO:0005634">
    <property type="term" value="C:nucleus"/>
    <property type="evidence" value="ECO:0007669"/>
    <property type="project" value="UniProtKB-SubCell"/>
</dbReference>